<dbReference type="HOGENOM" id="CLU_650537_0_0_1"/>
<dbReference type="PANTHER" id="PTHR37012:SF2">
    <property type="entry name" value="BZIP DOMAIN-CONTAINING PROTEIN-RELATED"/>
    <property type="match status" value="1"/>
</dbReference>
<accession>W9WRD0</accession>
<sequence>MDSKYGDLRRRRNTVQHVEQLRQQQAILDRLLELIRNSEADEAIQAVREGATFEEIANVLLRPPSGAAPSQTAASSSSDTAREESSRQATPDKSDGSGSDRPASTRCAKESDEATEYAVRVRRGNPDDGTSHPAPEPKERAMEPSLAGPKFPSGIRQGEQTSANPVWTGLATRLTAVELSKINMPIFSCDPYHIESDDMLSKTILTFRDGARKALQGNANVHDLIGSKKPNLDLFFRQRREGDPHTAWTWACELAKAYPLPLTVQLTGIFVAGIQMRVGVEFTLYRVAPEYLSEDQYFIHPCKETYDDLPVMLRPTRQQYAQPHAAGADICAIPPIKRYLLSHWDSYASLLDAGQYHNWPYSNQACLGWDRTRNKPTLSTAFLEHISDPKNHSVGAKILELVPEAAPYVVRAEESSRPEDAQ</sequence>
<dbReference type="RefSeq" id="XP_007748651.1">
    <property type="nucleotide sequence ID" value="XM_007750461.1"/>
</dbReference>
<proteinExistence type="predicted"/>
<protein>
    <submittedName>
        <fullName evidence="2">Uncharacterized protein</fullName>
    </submittedName>
</protein>
<feature type="compositionally biased region" description="Basic and acidic residues" evidence="1">
    <location>
        <begin position="124"/>
        <end position="142"/>
    </location>
</feature>
<feature type="region of interest" description="Disordered" evidence="1">
    <location>
        <begin position="62"/>
        <end position="154"/>
    </location>
</feature>
<dbReference type="EMBL" id="AMGX01000017">
    <property type="protein sequence ID" value="EXJ67236.1"/>
    <property type="molecule type" value="Genomic_DNA"/>
</dbReference>
<dbReference type="OrthoDB" id="4161589at2759"/>
<keyword evidence="3" id="KW-1185">Reference proteome</keyword>
<evidence type="ECO:0000313" key="3">
    <source>
        <dbReference type="Proteomes" id="UP000019471"/>
    </source>
</evidence>
<dbReference type="GeneID" id="19194578"/>
<dbReference type="PANTHER" id="PTHR37012">
    <property type="entry name" value="B-ZIP TRANSCRIPTION FACTOR (EUROFUNG)-RELATED"/>
    <property type="match status" value="1"/>
</dbReference>
<dbReference type="AlphaFoldDB" id="W9WRD0"/>
<feature type="compositionally biased region" description="Basic and acidic residues" evidence="1">
    <location>
        <begin position="80"/>
        <end position="95"/>
    </location>
</feature>
<reference evidence="2 3" key="1">
    <citation type="submission" date="2013-03" db="EMBL/GenBank/DDBJ databases">
        <title>The Genome Sequence of Cladophialophora psammophila CBS 110553.</title>
        <authorList>
            <consortium name="The Broad Institute Genomics Platform"/>
            <person name="Cuomo C."/>
            <person name="de Hoog S."/>
            <person name="Gorbushina A."/>
            <person name="Walker B."/>
            <person name="Young S.K."/>
            <person name="Zeng Q."/>
            <person name="Gargeya S."/>
            <person name="Fitzgerald M."/>
            <person name="Haas B."/>
            <person name="Abouelleil A."/>
            <person name="Allen A.W."/>
            <person name="Alvarado L."/>
            <person name="Arachchi H.M."/>
            <person name="Berlin A.M."/>
            <person name="Chapman S.B."/>
            <person name="Gainer-Dewar J."/>
            <person name="Goldberg J."/>
            <person name="Griggs A."/>
            <person name="Gujja S."/>
            <person name="Hansen M."/>
            <person name="Howarth C."/>
            <person name="Imamovic A."/>
            <person name="Ireland A."/>
            <person name="Larimer J."/>
            <person name="McCowan C."/>
            <person name="Murphy C."/>
            <person name="Pearson M."/>
            <person name="Poon T.W."/>
            <person name="Priest M."/>
            <person name="Roberts A."/>
            <person name="Saif S."/>
            <person name="Shea T."/>
            <person name="Sisk P."/>
            <person name="Sykes S."/>
            <person name="Wortman J."/>
            <person name="Nusbaum C."/>
            <person name="Birren B."/>
        </authorList>
    </citation>
    <scope>NUCLEOTIDE SEQUENCE [LARGE SCALE GENOMIC DNA]</scope>
    <source>
        <strain evidence="2 3">CBS 110553</strain>
    </source>
</reference>
<dbReference type="STRING" id="1182543.W9WRD0"/>
<name>W9WRD0_9EURO</name>
<dbReference type="InterPro" id="IPR021833">
    <property type="entry name" value="DUF3425"/>
</dbReference>
<evidence type="ECO:0000256" key="1">
    <source>
        <dbReference type="SAM" id="MobiDB-lite"/>
    </source>
</evidence>
<dbReference type="Pfam" id="PF11905">
    <property type="entry name" value="DUF3425"/>
    <property type="match status" value="1"/>
</dbReference>
<feature type="compositionally biased region" description="Low complexity" evidence="1">
    <location>
        <begin position="64"/>
        <end position="79"/>
    </location>
</feature>
<gene>
    <name evidence="2" type="ORF">A1O5_09883</name>
</gene>
<comment type="caution">
    <text evidence="2">The sequence shown here is derived from an EMBL/GenBank/DDBJ whole genome shotgun (WGS) entry which is preliminary data.</text>
</comment>
<organism evidence="2 3">
    <name type="scientific">Cladophialophora psammophila CBS 110553</name>
    <dbReference type="NCBI Taxonomy" id="1182543"/>
    <lineage>
        <taxon>Eukaryota</taxon>
        <taxon>Fungi</taxon>
        <taxon>Dikarya</taxon>
        <taxon>Ascomycota</taxon>
        <taxon>Pezizomycotina</taxon>
        <taxon>Eurotiomycetes</taxon>
        <taxon>Chaetothyriomycetidae</taxon>
        <taxon>Chaetothyriales</taxon>
        <taxon>Herpotrichiellaceae</taxon>
        <taxon>Cladophialophora</taxon>
    </lineage>
</organism>
<evidence type="ECO:0000313" key="2">
    <source>
        <dbReference type="EMBL" id="EXJ67236.1"/>
    </source>
</evidence>
<dbReference type="Proteomes" id="UP000019471">
    <property type="component" value="Unassembled WGS sequence"/>
</dbReference>